<accession>A0A7Y6TVY2</accession>
<sequence length="221" mass="24004">MLAWDLVSPLLQALLSRRRGSAVGRAGISWVFRSFIASAQALGMMRVDSGALDALCDEPGGLIVAANHPSMLDAVILTARLPRGVCVMKAELMRNVFLGAGARLARYICNDSPRALIRDAAATLREGGQLVLFPEGTRTVSGPIDPFRPGITRIAQLAQVPIQTVIIETDSPYLRKGWPLLRVPPVPIVVRARLGERFMPDADHRATLARLEAYFAAELRS</sequence>
<evidence type="ECO:0000256" key="1">
    <source>
        <dbReference type="ARBA" id="ARBA00005189"/>
    </source>
</evidence>
<evidence type="ECO:0000256" key="2">
    <source>
        <dbReference type="ARBA" id="ARBA00022679"/>
    </source>
</evidence>
<dbReference type="PANTHER" id="PTHR10434:SF66">
    <property type="entry name" value="PHOSPHOLIPID_GLYCEROL ACYLTRANSFERASE DOMAIN-CONTAINING PROTEIN"/>
    <property type="match status" value="1"/>
</dbReference>
<dbReference type="Proteomes" id="UP000529637">
    <property type="component" value="Unassembled WGS sequence"/>
</dbReference>
<evidence type="ECO:0000256" key="3">
    <source>
        <dbReference type="ARBA" id="ARBA00023315"/>
    </source>
</evidence>
<dbReference type="AlphaFoldDB" id="A0A7Y6TVY2"/>
<keyword evidence="2 5" id="KW-0808">Transferase</keyword>
<dbReference type="Pfam" id="PF01553">
    <property type="entry name" value="Acyltransferase"/>
    <property type="match status" value="1"/>
</dbReference>
<feature type="domain" description="Phospholipid/glycerol acyltransferase" evidence="4">
    <location>
        <begin position="62"/>
        <end position="170"/>
    </location>
</feature>
<organism evidence="5 6">
    <name type="scientific">Piscinibacter koreensis</name>
    <dbReference type="NCBI Taxonomy" id="2742824"/>
    <lineage>
        <taxon>Bacteria</taxon>
        <taxon>Pseudomonadati</taxon>
        <taxon>Pseudomonadota</taxon>
        <taxon>Betaproteobacteria</taxon>
        <taxon>Burkholderiales</taxon>
        <taxon>Sphaerotilaceae</taxon>
        <taxon>Piscinibacter</taxon>
    </lineage>
</organism>
<keyword evidence="6" id="KW-1185">Reference proteome</keyword>
<dbReference type="SMART" id="SM00563">
    <property type="entry name" value="PlsC"/>
    <property type="match status" value="1"/>
</dbReference>
<dbReference type="SUPFAM" id="SSF69593">
    <property type="entry name" value="Glycerol-3-phosphate (1)-acyltransferase"/>
    <property type="match status" value="1"/>
</dbReference>
<evidence type="ECO:0000259" key="4">
    <source>
        <dbReference type="SMART" id="SM00563"/>
    </source>
</evidence>
<dbReference type="EMBL" id="JABWMJ010000002">
    <property type="protein sequence ID" value="NUZ05463.1"/>
    <property type="molecule type" value="Genomic_DNA"/>
</dbReference>
<keyword evidence="3 5" id="KW-0012">Acyltransferase</keyword>
<reference evidence="5 6" key="1">
    <citation type="submission" date="2020-06" db="EMBL/GenBank/DDBJ databases">
        <title>Schlegella sp. ID0723 isolated from air conditioner.</title>
        <authorList>
            <person name="Kim D.Y."/>
            <person name="Kim D.-U."/>
        </authorList>
    </citation>
    <scope>NUCLEOTIDE SEQUENCE [LARGE SCALE GENOMIC DNA]</scope>
    <source>
        <strain evidence="5 6">ID0723</strain>
    </source>
</reference>
<evidence type="ECO:0000313" key="6">
    <source>
        <dbReference type="Proteomes" id="UP000529637"/>
    </source>
</evidence>
<evidence type="ECO:0000313" key="5">
    <source>
        <dbReference type="EMBL" id="NUZ05463.1"/>
    </source>
</evidence>
<dbReference type="GO" id="GO:0006654">
    <property type="term" value="P:phosphatidic acid biosynthetic process"/>
    <property type="evidence" value="ECO:0007669"/>
    <property type="project" value="TreeGrafter"/>
</dbReference>
<dbReference type="PANTHER" id="PTHR10434">
    <property type="entry name" value="1-ACYL-SN-GLYCEROL-3-PHOSPHATE ACYLTRANSFERASE"/>
    <property type="match status" value="1"/>
</dbReference>
<dbReference type="InterPro" id="IPR002123">
    <property type="entry name" value="Plipid/glycerol_acylTrfase"/>
</dbReference>
<protein>
    <submittedName>
        <fullName evidence="5">1-acyl-sn-glycerol-3-phosphate acyltransferase</fullName>
    </submittedName>
</protein>
<dbReference type="CDD" id="cd07989">
    <property type="entry name" value="LPLAT_AGPAT-like"/>
    <property type="match status" value="1"/>
</dbReference>
<proteinExistence type="predicted"/>
<gene>
    <name evidence="5" type="ORF">HQN59_06770</name>
</gene>
<name>A0A7Y6TVY2_9BURK</name>
<comment type="pathway">
    <text evidence="1">Lipid metabolism.</text>
</comment>
<comment type="caution">
    <text evidence="5">The sequence shown here is derived from an EMBL/GenBank/DDBJ whole genome shotgun (WGS) entry which is preliminary data.</text>
</comment>
<dbReference type="GO" id="GO:0003841">
    <property type="term" value="F:1-acylglycerol-3-phosphate O-acyltransferase activity"/>
    <property type="evidence" value="ECO:0007669"/>
    <property type="project" value="TreeGrafter"/>
</dbReference>